<protein>
    <recommendedName>
        <fullName evidence="2">Peptidase C39-like domain-containing protein</fullName>
    </recommendedName>
</protein>
<dbReference type="InterPro" id="IPR039564">
    <property type="entry name" value="Peptidase_C39-like"/>
</dbReference>
<dbReference type="AlphaFoldDB" id="A0A852TZG8"/>
<evidence type="ECO:0000313" key="4">
    <source>
        <dbReference type="Proteomes" id="UP000589036"/>
    </source>
</evidence>
<reference evidence="3 4" key="1">
    <citation type="submission" date="2020-07" db="EMBL/GenBank/DDBJ databases">
        <title>Sequencing the genomes of 1000 actinobacteria strains.</title>
        <authorList>
            <person name="Klenk H.-P."/>
        </authorList>
    </citation>
    <scope>NUCLEOTIDE SEQUENCE [LARGE SCALE GENOMIC DNA]</scope>
    <source>
        <strain evidence="3 4">CXB654</strain>
    </source>
</reference>
<dbReference type="Proteomes" id="UP000589036">
    <property type="component" value="Unassembled WGS sequence"/>
</dbReference>
<keyword evidence="1" id="KW-0732">Signal</keyword>
<sequence>MRILTRLLPAALLAAATALAGAPAAAQPGAAPEATEAPVEFHRWASESDFASGTAEGVRATGDGLVIGRPAGSAEHTEKALGTTADYDYARWTSPEHATGFGATEIVTSWNALTPPGTWLQVEVRGTTDDGARTRWYVMGRWASGDTDIRRTSVEGQSDEHGEVNVDVLATAPGTTLVEYQLRATLYRVKGTSASPSLSMIGAMASDVPERSDVPTSESAGAWGVELSVPRYSQNVHAGHYPQYGGGGEAWCSPTSTEMVVEYWGRSPSEEDLAWVAPGHADPTVDHAARRTYDHAYAGAGNWSFNVAYAATYGLDAHVTRLRSLADVERLILRDVPVVTSQSFRADELDGAGYGTDGHIMVVVGFTEDGDVIANDPASSDNDAVRRVYPRAQFEDVWLRTTNGGSGGIAYIITPPDHLTAGR</sequence>
<evidence type="ECO:0000259" key="2">
    <source>
        <dbReference type="Pfam" id="PF13529"/>
    </source>
</evidence>
<evidence type="ECO:0000313" key="3">
    <source>
        <dbReference type="EMBL" id="NYE48173.1"/>
    </source>
</evidence>
<dbReference type="Pfam" id="PF13529">
    <property type="entry name" value="Peptidase_C39_2"/>
    <property type="match status" value="1"/>
</dbReference>
<comment type="caution">
    <text evidence="3">The sequence shown here is derived from an EMBL/GenBank/DDBJ whole genome shotgun (WGS) entry which is preliminary data.</text>
</comment>
<dbReference type="EMBL" id="JACCCC010000001">
    <property type="protein sequence ID" value="NYE48173.1"/>
    <property type="molecule type" value="Genomic_DNA"/>
</dbReference>
<dbReference type="RefSeq" id="WP_179644006.1">
    <property type="nucleotide sequence ID" value="NZ_BAAAYY010000016.1"/>
</dbReference>
<proteinExistence type="predicted"/>
<keyword evidence="4" id="KW-1185">Reference proteome</keyword>
<evidence type="ECO:0000256" key="1">
    <source>
        <dbReference type="SAM" id="SignalP"/>
    </source>
</evidence>
<feature type="signal peptide" evidence="1">
    <location>
        <begin position="1"/>
        <end position="20"/>
    </location>
</feature>
<feature type="domain" description="Peptidase C39-like" evidence="2">
    <location>
        <begin position="227"/>
        <end position="378"/>
    </location>
</feature>
<gene>
    <name evidence="3" type="ORF">HDA32_003293</name>
</gene>
<dbReference type="Gene3D" id="3.90.70.10">
    <property type="entry name" value="Cysteine proteinases"/>
    <property type="match status" value="1"/>
</dbReference>
<feature type="chain" id="PRO_5039270504" description="Peptidase C39-like domain-containing protein" evidence="1">
    <location>
        <begin position="21"/>
        <end position="423"/>
    </location>
</feature>
<organism evidence="3 4">
    <name type="scientific">Spinactinospora alkalitolerans</name>
    <dbReference type="NCBI Taxonomy" id="687207"/>
    <lineage>
        <taxon>Bacteria</taxon>
        <taxon>Bacillati</taxon>
        <taxon>Actinomycetota</taxon>
        <taxon>Actinomycetes</taxon>
        <taxon>Streptosporangiales</taxon>
        <taxon>Nocardiopsidaceae</taxon>
        <taxon>Spinactinospora</taxon>
    </lineage>
</organism>
<name>A0A852TZG8_9ACTN</name>
<accession>A0A852TZG8</accession>